<evidence type="ECO:0000256" key="1">
    <source>
        <dbReference type="SAM" id="Phobius"/>
    </source>
</evidence>
<name>A0A6I4U0F0_9SPHN</name>
<keyword evidence="1" id="KW-1133">Transmembrane helix</keyword>
<keyword evidence="1" id="KW-0472">Membrane</keyword>
<keyword evidence="1" id="KW-0812">Transmembrane</keyword>
<evidence type="ECO:0000313" key="3">
    <source>
        <dbReference type="Proteomes" id="UP000469430"/>
    </source>
</evidence>
<keyword evidence="3" id="KW-1185">Reference proteome</keyword>
<dbReference type="RefSeq" id="WP_161392544.1">
    <property type="nucleotide sequence ID" value="NZ_JBHSCP010000001.1"/>
</dbReference>
<protein>
    <submittedName>
        <fullName evidence="2">Uncharacterized protein</fullName>
    </submittedName>
</protein>
<feature type="transmembrane region" description="Helical" evidence="1">
    <location>
        <begin position="33"/>
        <end position="55"/>
    </location>
</feature>
<dbReference type="AlphaFoldDB" id="A0A6I4U0F0"/>
<reference evidence="2 3" key="1">
    <citation type="submission" date="2019-12" db="EMBL/GenBank/DDBJ databases">
        <title>Genomic-based taxomic classification of the family Erythrobacteraceae.</title>
        <authorList>
            <person name="Xu L."/>
        </authorList>
    </citation>
    <scope>NUCLEOTIDE SEQUENCE [LARGE SCALE GENOMIC DNA]</scope>
    <source>
        <strain evidence="2 3">S36</strain>
    </source>
</reference>
<organism evidence="2 3">
    <name type="scientific">Croceibacterium xixiisoli</name>
    <dbReference type="NCBI Taxonomy" id="1476466"/>
    <lineage>
        <taxon>Bacteria</taxon>
        <taxon>Pseudomonadati</taxon>
        <taxon>Pseudomonadota</taxon>
        <taxon>Alphaproteobacteria</taxon>
        <taxon>Sphingomonadales</taxon>
        <taxon>Erythrobacteraceae</taxon>
        <taxon>Croceibacterium</taxon>
    </lineage>
</organism>
<evidence type="ECO:0000313" key="2">
    <source>
        <dbReference type="EMBL" id="MXP00802.1"/>
    </source>
</evidence>
<accession>A0A6I4U0F0</accession>
<dbReference type="Proteomes" id="UP000469430">
    <property type="component" value="Unassembled WGS sequence"/>
</dbReference>
<dbReference type="EMBL" id="WTYJ01000005">
    <property type="protein sequence ID" value="MXP00802.1"/>
    <property type="molecule type" value="Genomic_DNA"/>
</dbReference>
<proteinExistence type="predicted"/>
<gene>
    <name evidence="2" type="ORF">GRI97_17570</name>
</gene>
<sequence>MRSSPPIHPLWCRCGCARPHRRRRHWRGSPRSARALLGLLLLAGMLAGLTLIHFAPAVAAALN</sequence>
<comment type="caution">
    <text evidence="2">The sequence shown here is derived from an EMBL/GenBank/DDBJ whole genome shotgun (WGS) entry which is preliminary data.</text>
</comment>